<organism evidence="1 3">
    <name type="scientific">Medicago truncatula</name>
    <name type="common">Barrel medic</name>
    <name type="synonym">Medicago tribuloides</name>
    <dbReference type="NCBI Taxonomy" id="3880"/>
    <lineage>
        <taxon>Eukaryota</taxon>
        <taxon>Viridiplantae</taxon>
        <taxon>Streptophyta</taxon>
        <taxon>Embryophyta</taxon>
        <taxon>Tracheophyta</taxon>
        <taxon>Spermatophyta</taxon>
        <taxon>Magnoliopsida</taxon>
        <taxon>eudicotyledons</taxon>
        <taxon>Gunneridae</taxon>
        <taxon>Pentapetalae</taxon>
        <taxon>rosids</taxon>
        <taxon>fabids</taxon>
        <taxon>Fabales</taxon>
        <taxon>Fabaceae</taxon>
        <taxon>Papilionoideae</taxon>
        <taxon>50 kb inversion clade</taxon>
        <taxon>NPAAA clade</taxon>
        <taxon>Hologalegina</taxon>
        <taxon>IRL clade</taxon>
        <taxon>Trifolieae</taxon>
        <taxon>Medicago</taxon>
    </lineage>
</organism>
<protein>
    <submittedName>
        <fullName evidence="1 2">Uncharacterized protein</fullName>
    </submittedName>
</protein>
<keyword evidence="3" id="KW-1185">Reference proteome</keyword>
<dbReference type="Proteomes" id="UP000002051">
    <property type="component" value="Chromosome 6"/>
</dbReference>
<dbReference type="EMBL" id="CM001222">
    <property type="protein sequence ID" value="KEH26538.1"/>
    <property type="molecule type" value="Genomic_DNA"/>
</dbReference>
<accession>A0A072UBY6</accession>
<dbReference type="AlphaFoldDB" id="A0A072UBY6"/>
<reference evidence="1 3" key="2">
    <citation type="journal article" date="2014" name="BMC Genomics">
        <title>An improved genome release (version Mt4.0) for the model legume Medicago truncatula.</title>
        <authorList>
            <person name="Tang H."/>
            <person name="Krishnakumar V."/>
            <person name="Bidwell S."/>
            <person name="Rosen B."/>
            <person name="Chan A."/>
            <person name="Zhou S."/>
            <person name="Gentzbittel L."/>
            <person name="Childs K.L."/>
            <person name="Yandell M."/>
            <person name="Gundlach H."/>
            <person name="Mayer K.F."/>
            <person name="Schwartz D.C."/>
            <person name="Town C.D."/>
        </authorList>
    </citation>
    <scope>GENOME REANNOTATION</scope>
    <source>
        <strain evidence="1">A17</strain>
        <strain evidence="2 3">cv. Jemalong A17</strain>
    </source>
</reference>
<sequence>MTHRATLKALDITLISLRASTSFSLLPFVLVVRFSNSMASSSLLILYLVVISLNSPGIIKHTTLIHQSIKISDLLNTHILIDIRPKLTFKLHTLRNHCIFNIDVWKKSRKLFKLRRILSYRHAPLLQVQELYFLPGPQTFREILPQELNFELCPSHNFSTNLKSSLRISPPILGLLSKHVSNQPDLLVITCHHSTEYPLYALHPSLISLRVKPSLERWRIVPQETIKPPLLSFSLVPTTSHHMLIRLSQHLSHCNQSLCNRNIISATSHLNTTQTNQQIRTTVQQNKCRRYSITIRAQQENLTSISPDKTNQALIPTCNALFLLKR</sequence>
<reference evidence="1 3" key="1">
    <citation type="journal article" date="2011" name="Nature">
        <title>The Medicago genome provides insight into the evolution of rhizobial symbioses.</title>
        <authorList>
            <person name="Young N.D."/>
            <person name="Debelle F."/>
            <person name="Oldroyd G.E."/>
            <person name="Geurts R."/>
            <person name="Cannon S.B."/>
            <person name="Udvardi M.K."/>
            <person name="Benedito V.A."/>
            <person name="Mayer K.F."/>
            <person name="Gouzy J."/>
            <person name="Schoof H."/>
            <person name="Van de Peer Y."/>
            <person name="Proost S."/>
            <person name="Cook D.R."/>
            <person name="Meyers B.C."/>
            <person name="Spannagl M."/>
            <person name="Cheung F."/>
            <person name="De Mita S."/>
            <person name="Krishnakumar V."/>
            <person name="Gundlach H."/>
            <person name="Zhou S."/>
            <person name="Mudge J."/>
            <person name="Bharti A.K."/>
            <person name="Murray J.D."/>
            <person name="Naoumkina M.A."/>
            <person name="Rosen B."/>
            <person name="Silverstein K.A."/>
            <person name="Tang H."/>
            <person name="Rombauts S."/>
            <person name="Zhao P.X."/>
            <person name="Zhou P."/>
            <person name="Barbe V."/>
            <person name="Bardou P."/>
            <person name="Bechner M."/>
            <person name="Bellec A."/>
            <person name="Berger A."/>
            <person name="Berges H."/>
            <person name="Bidwell S."/>
            <person name="Bisseling T."/>
            <person name="Choisne N."/>
            <person name="Couloux A."/>
            <person name="Denny R."/>
            <person name="Deshpande S."/>
            <person name="Dai X."/>
            <person name="Doyle J.J."/>
            <person name="Dudez A.M."/>
            <person name="Farmer A.D."/>
            <person name="Fouteau S."/>
            <person name="Franken C."/>
            <person name="Gibelin C."/>
            <person name="Gish J."/>
            <person name="Goldstein S."/>
            <person name="Gonzalez A.J."/>
            <person name="Green P.J."/>
            <person name="Hallab A."/>
            <person name="Hartog M."/>
            <person name="Hua A."/>
            <person name="Humphray S.J."/>
            <person name="Jeong D.H."/>
            <person name="Jing Y."/>
            <person name="Jocker A."/>
            <person name="Kenton S.M."/>
            <person name="Kim D.J."/>
            <person name="Klee K."/>
            <person name="Lai H."/>
            <person name="Lang C."/>
            <person name="Lin S."/>
            <person name="Macmil S.L."/>
            <person name="Magdelenat G."/>
            <person name="Matthews L."/>
            <person name="McCorrison J."/>
            <person name="Monaghan E.L."/>
            <person name="Mun J.H."/>
            <person name="Najar F.Z."/>
            <person name="Nicholson C."/>
            <person name="Noirot C."/>
            <person name="O'Bleness M."/>
            <person name="Paule C.R."/>
            <person name="Poulain J."/>
            <person name="Prion F."/>
            <person name="Qin B."/>
            <person name="Qu C."/>
            <person name="Retzel E.F."/>
            <person name="Riddle C."/>
            <person name="Sallet E."/>
            <person name="Samain S."/>
            <person name="Samson N."/>
            <person name="Sanders I."/>
            <person name="Saurat O."/>
            <person name="Scarpelli C."/>
            <person name="Schiex T."/>
            <person name="Segurens B."/>
            <person name="Severin A.J."/>
            <person name="Sherrier D.J."/>
            <person name="Shi R."/>
            <person name="Sims S."/>
            <person name="Singer S.R."/>
            <person name="Sinharoy S."/>
            <person name="Sterck L."/>
            <person name="Viollet A."/>
            <person name="Wang B.B."/>
            <person name="Wang K."/>
            <person name="Wang M."/>
            <person name="Wang X."/>
            <person name="Warfsmann J."/>
            <person name="Weissenbach J."/>
            <person name="White D.D."/>
            <person name="White J.D."/>
            <person name="Wiley G.B."/>
            <person name="Wincker P."/>
            <person name="Xing Y."/>
            <person name="Yang L."/>
            <person name="Yao Z."/>
            <person name="Ying F."/>
            <person name="Zhai J."/>
            <person name="Zhou L."/>
            <person name="Zuber A."/>
            <person name="Denarie J."/>
            <person name="Dixon R.A."/>
            <person name="May G.D."/>
            <person name="Schwartz D.C."/>
            <person name="Rogers J."/>
            <person name="Quetier F."/>
            <person name="Town C.D."/>
            <person name="Roe B.A."/>
        </authorList>
    </citation>
    <scope>NUCLEOTIDE SEQUENCE [LARGE SCALE GENOMIC DNA]</scope>
    <source>
        <strain evidence="1">A17</strain>
        <strain evidence="2 3">cv. Jemalong A17</strain>
    </source>
</reference>
<evidence type="ECO:0000313" key="1">
    <source>
        <dbReference type="EMBL" id="KEH26538.1"/>
    </source>
</evidence>
<reference evidence="2" key="3">
    <citation type="submission" date="2015-04" db="UniProtKB">
        <authorList>
            <consortium name="EnsemblPlants"/>
        </authorList>
    </citation>
    <scope>IDENTIFICATION</scope>
    <source>
        <strain evidence="2">cv. Jemalong A17</strain>
    </source>
</reference>
<name>A0A072UBY6_MEDTR</name>
<evidence type="ECO:0000313" key="2">
    <source>
        <dbReference type="EnsemblPlants" id="KEH26538"/>
    </source>
</evidence>
<dbReference type="EnsemblPlants" id="KEH26538">
    <property type="protein sequence ID" value="KEH26538"/>
    <property type="gene ID" value="MTR_6g464180"/>
</dbReference>
<proteinExistence type="predicted"/>
<dbReference type="HOGENOM" id="CLU_853567_0_0_1"/>
<gene>
    <name evidence="1" type="ordered locus">MTR_6g464180</name>
</gene>
<evidence type="ECO:0000313" key="3">
    <source>
        <dbReference type="Proteomes" id="UP000002051"/>
    </source>
</evidence>